<dbReference type="Gene3D" id="3.30.310.10">
    <property type="entry name" value="TATA-Binding Protein"/>
    <property type="match status" value="2"/>
</dbReference>
<comment type="similarity">
    <text evidence="2">Belongs to the TBP family.</text>
</comment>
<keyword evidence="6" id="KW-0539">Nucleus</keyword>
<reference evidence="7 8" key="1">
    <citation type="journal article" date="2014" name="BMC Genomics">
        <title>Nucleomorph and plastid genome sequences of the chlorarachniophyte Lotharella oceanica: convergent reductive evolution and frequent recombination in nucleomorph-bearing algae.</title>
        <authorList>
            <person name="Tanifuji G."/>
            <person name="Onodera N.T."/>
            <person name="Brown M.W."/>
            <person name="Curtis B.A."/>
            <person name="Roger A.J."/>
            <person name="Ka-Shu Wong G."/>
            <person name="Melkonian M."/>
            <person name="Archibald J.M."/>
        </authorList>
    </citation>
    <scope>NUCLEOTIDE SEQUENCE [LARGE SCALE GENOMIC DNA]</scope>
    <source>
        <strain evidence="7 8">CCMP622</strain>
    </source>
</reference>
<dbReference type="FunFam" id="3.30.310.10:FF:000005">
    <property type="entry name" value="TATA box-binding protein-like 1"/>
    <property type="match status" value="1"/>
</dbReference>
<dbReference type="GO" id="GO:0006352">
    <property type="term" value="P:DNA-templated transcription initiation"/>
    <property type="evidence" value="ECO:0007669"/>
    <property type="project" value="InterPro"/>
</dbReference>
<dbReference type="EMBL" id="CP006628">
    <property type="protein sequence ID" value="AIB09795.1"/>
    <property type="molecule type" value="Genomic_DNA"/>
</dbReference>
<dbReference type="PRINTS" id="PR00686">
    <property type="entry name" value="TIFACTORIID"/>
</dbReference>
<dbReference type="CDD" id="cd00652">
    <property type="entry name" value="TBP_TLF"/>
    <property type="match status" value="1"/>
</dbReference>
<keyword evidence="5" id="KW-0804">Transcription</keyword>
<evidence type="ECO:0000256" key="6">
    <source>
        <dbReference type="ARBA" id="ARBA00023242"/>
    </source>
</evidence>
<evidence type="ECO:0000256" key="1">
    <source>
        <dbReference type="ARBA" id="ARBA00004123"/>
    </source>
</evidence>
<dbReference type="InterPro" id="IPR000814">
    <property type="entry name" value="TBP"/>
</dbReference>
<dbReference type="Pfam" id="PF00352">
    <property type="entry name" value="TBP"/>
    <property type="match status" value="2"/>
</dbReference>
<dbReference type="Proteomes" id="UP000243670">
    <property type="component" value="Nucleomorph 2"/>
</dbReference>
<evidence type="ECO:0000256" key="4">
    <source>
        <dbReference type="ARBA" id="ARBA00023125"/>
    </source>
</evidence>
<evidence type="ECO:0000313" key="7">
    <source>
        <dbReference type="EMBL" id="AIB09795.1"/>
    </source>
</evidence>
<evidence type="ECO:0000313" key="8">
    <source>
        <dbReference type="Proteomes" id="UP000243670"/>
    </source>
</evidence>
<dbReference type="GO" id="GO:0003677">
    <property type="term" value="F:DNA binding"/>
    <property type="evidence" value="ECO:0007669"/>
    <property type="project" value="UniProtKB-KW"/>
</dbReference>
<dbReference type="AlphaFoldDB" id="A0A060DBD7"/>
<keyword evidence="3" id="KW-0805">Transcription regulation</keyword>
<proteinExistence type="inferred from homology"/>
<comment type="subcellular location">
    <subcellularLocation>
        <location evidence="1">Nucleus</location>
    </subcellularLocation>
</comment>
<protein>
    <submittedName>
        <fullName evidence="7">TATA binding protein of transcription factor IID</fullName>
    </submittedName>
</protein>
<geneLocation type="nucleomorph" evidence="7"/>
<dbReference type="HAMAP" id="MF_00408">
    <property type="entry name" value="TATA_bind_prot_arch"/>
    <property type="match status" value="1"/>
</dbReference>
<keyword evidence="7" id="KW-0542">Nucleomorph</keyword>
<accession>A0A060DBD7</accession>
<evidence type="ECO:0000256" key="2">
    <source>
        <dbReference type="ARBA" id="ARBA00005560"/>
    </source>
</evidence>
<organism evidence="7 8">
    <name type="scientific">Lotharella oceanica</name>
    <dbReference type="NCBI Taxonomy" id="641309"/>
    <lineage>
        <taxon>Eukaryota</taxon>
        <taxon>Sar</taxon>
        <taxon>Rhizaria</taxon>
        <taxon>Cercozoa</taxon>
        <taxon>Chlorarachniophyceae</taxon>
        <taxon>Lotharella</taxon>
    </lineage>
</organism>
<evidence type="ECO:0000256" key="3">
    <source>
        <dbReference type="ARBA" id="ARBA00023015"/>
    </source>
</evidence>
<dbReference type="InterPro" id="IPR012295">
    <property type="entry name" value="TBP_dom_sf"/>
</dbReference>
<sequence length="198" mass="22692">MEKKINNKKSNESRSILNIKPKITNMVCTVDLGCILDLRKIALKTKNSEYNPKRFHALIIRLRNPKTTAMIFKSGKLVCTGAKDEQTSRQAIKKFVQLIKNSGFSGIKIKNYSIRNLVAVCNFNLPIRLESINFTYKESCMYEPEVFPGLIFRPENTKVVAMIFMTGRVVLTGIKSIQEMERIHNNLTYMILNTNNLV</sequence>
<keyword evidence="4" id="KW-0238">DNA-binding</keyword>
<name>A0A060DBD7_9EUKA</name>
<dbReference type="SUPFAM" id="SSF55945">
    <property type="entry name" value="TATA-box binding protein-like"/>
    <property type="match status" value="2"/>
</dbReference>
<dbReference type="GO" id="GO:0005634">
    <property type="term" value="C:nucleus"/>
    <property type="evidence" value="ECO:0007669"/>
    <property type="project" value="UniProtKB-SubCell"/>
</dbReference>
<gene>
    <name evidence="7" type="primary">tfIId</name>
    <name evidence="7" type="ORF">M951_chr298</name>
</gene>
<dbReference type="PANTHER" id="PTHR10126">
    <property type="entry name" value="TATA-BOX BINDING PROTEIN"/>
    <property type="match status" value="1"/>
</dbReference>
<evidence type="ECO:0000256" key="5">
    <source>
        <dbReference type="ARBA" id="ARBA00023163"/>
    </source>
</evidence>